<organism evidence="3 4">
    <name type="scientific">Solanum stoloniferum</name>
    <dbReference type="NCBI Taxonomy" id="62892"/>
    <lineage>
        <taxon>Eukaryota</taxon>
        <taxon>Viridiplantae</taxon>
        <taxon>Streptophyta</taxon>
        <taxon>Embryophyta</taxon>
        <taxon>Tracheophyta</taxon>
        <taxon>Spermatophyta</taxon>
        <taxon>Magnoliopsida</taxon>
        <taxon>eudicotyledons</taxon>
        <taxon>Gunneridae</taxon>
        <taxon>Pentapetalae</taxon>
        <taxon>asterids</taxon>
        <taxon>lamiids</taxon>
        <taxon>Solanales</taxon>
        <taxon>Solanaceae</taxon>
        <taxon>Solanoideae</taxon>
        <taxon>Solaneae</taxon>
        <taxon>Solanum</taxon>
    </lineage>
</organism>
<protein>
    <submittedName>
        <fullName evidence="3">Uncharacterized protein</fullName>
    </submittedName>
</protein>
<dbReference type="EMBL" id="JBJKTR010000003">
    <property type="protein sequence ID" value="KAL3373104.1"/>
    <property type="molecule type" value="Genomic_DNA"/>
</dbReference>
<evidence type="ECO:0000256" key="2">
    <source>
        <dbReference type="SAM" id="MobiDB-lite"/>
    </source>
</evidence>
<dbReference type="EMBL" id="JBJKTR010000003">
    <property type="protein sequence ID" value="KAL3373107.1"/>
    <property type="molecule type" value="Genomic_DNA"/>
</dbReference>
<proteinExistence type="predicted"/>
<reference evidence="3 4" key="1">
    <citation type="submission" date="2024-05" db="EMBL/GenBank/DDBJ databases">
        <title>De novo assembly of an allotetraploid wild potato.</title>
        <authorList>
            <person name="Hosaka A.J."/>
        </authorList>
    </citation>
    <scope>NUCLEOTIDE SEQUENCE [LARGE SCALE GENOMIC DNA]</scope>
    <source>
        <tissue evidence="3">Young leaves</tissue>
    </source>
</reference>
<dbReference type="Pfam" id="PF03004">
    <property type="entry name" value="Transposase_24"/>
    <property type="match status" value="1"/>
</dbReference>
<sequence>MGPVNFGRVRMALRATKENNEEPSKAEMFIATRTKNGKQVDPETEVVIAELQNRQNLGETTDDSFKAVFGNEQPDRVRCYGRSVTRTSLKRDEEIIKIKQKHADEINSFKEEVKELKEELVELRKLEGLKEEVQELQQLRHLMKLLVKYNPGPNLEDAEGFIESNQPSPGDSSSARATRGENLPRSSGSTHGPTLGKETYGDAIGNGGRKLS</sequence>
<name>A0ABD2UWR1_9SOLN</name>
<feature type="region of interest" description="Disordered" evidence="2">
    <location>
        <begin position="155"/>
        <end position="212"/>
    </location>
</feature>
<dbReference type="EMBL" id="JBJKTR010000003">
    <property type="protein sequence ID" value="KAL3373103.1"/>
    <property type="molecule type" value="Genomic_DNA"/>
</dbReference>
<dbReference type="InterPro" id="IPR004252">
    <property type="entry name" value="Probable_transposase_24"/>
</dbReference>
<feature type="region of interest" description="Disordered" evidence="2">
    <location>
        <begin position="15"/>
        <end position="37"/>
    </location>
</feature>
<feature type="coiled-coil region" evidence="1">
    <location>
        <begin position="99"/>
        <end position="146"/>
    </location>
</feature>
<keyword evidence="1" id="KW-0175">Coiled coil</keyword>
<evidence type="ECO:0000313" key="3">
    <source>
        <dbReference type="EMBL" id="KAL3373101.1"/>
    </source>
</evidence>
<evidence type="ECO:0000313" key="4">
    <source>
        <dbReference type="Proteomes" id="UP001627284"/>
    </source>
</evidence>
<dbReference type="Proteomes" id="UP001627284">
    <property type="component" value="Unassembled WGS sequence"/>
</dbReference>
<dbReference type="EMBL" id="JBJKTR010000003">
    <property type="protein sequence ID" value="KAL3373101.1"/>
    <property type="molecule type" value="Genomic_DNA"/>
</dbReference>
<accession>A0ABD2UWR1</accession>
<dbReference type="EMBL" id="JBJKTR010000003">
    <property type="protein sequence ID" value="KAL3373105.1"/>
    <property type="molecule type" value="Genomic_DNA"/>
</dbReference>
<feature type="compositionally biased region" description="Basic and acidic residues" evidence="2">
    <location>
        <begin position="15"/>
        <end position="25"/>
    </location>
</feature>
<comment type="caution">
    <text evidence="3">The sequence shown here is derived from an EMBL/GenBank/DDBJ whole genome shotgun (WGS) entry which is preliminary data.</text>
</comment>
<evidence type="ECO:0000256" key="1">
    <source>
        <dbReference type="SAM" id="Coils"/>
    </source>
</evidence>
<dbReference type="AlphaFoldDB" id="A0ABD2UWR1"/>
<dbReference type="EMBL" id="JBJKTR010000003">
    <property type="protein sequence ID" value="KAL3373106.1"/>
    <property type="molecule type" value="Genomic_DNA"/>
</dbReference>
<dbReference type="EMBL" id="JBJKTR010000003">
    <property type="protein sequence ID" value="KAL3373102.1"/>
    <property type="molecule type" value="Genomic_DNA"/>
</dbReference>
<gene>
    <name evidence="3" type="ORF">AABB24_005213</name>
</gene>
<keyword evidence="4" id="KW-1185">Reference proteome</keyword>
<feature type="compositionally biased region" description="Polar residues" evidence="2">
    <location>
        <begin position="163"/>
        <end position="176"/>
    </location>
</feature>